<evidence type="ECO:0000313" key="4">
    <source>
        <dbReference type="Proteomes" id="UP001172102"/>
    </source>
</evidence>
<proteinExistence type="predicted"/>
<dbReference type="Proteomes" id="UP001172102">
    <property type="component" value="Unassembled WGS sequence"/>
</dbReference>
<evidence type="ECO:0000256" key="2">
    <source>
        <dbReference type="SAM" id="Phobius"/>
    </source>
</evidence>
<name>A0AA40BB29_9PEZI</name>
<evidence type="ECO:0000256" key="1">
    <source>
        <dbReference type="SAM" id="MobiDB-lite"/>
    </source>
</evidence>
<dbReference type="EMBL" id="JAUKUA010000001">
    <property type="protein sequence ID" value="KAK0730901.1"/>
    <property type="molecule type" value="Genomic_DNA"/>
</dbReference>
<evidence type="ECO:0000313" key="3">
    <source>
        <dbReference type="EMBL" id="KAK0730901.1"/>
    </source>
</evidence>
<keyword evidence="4" id="KW-1185">Reference proteome</keyword>
<keyword evidence="2" id="KW-1133">Transmembrane helix</keyword>
<feature type="compositionally biased region" description="Basic and acidic residues" evidence="1">
    <location>
        <begin position="148"/>
        <end position="157"/>
    </location>
</feature>
<protein>
    <submittedName>
        <fullName evidence="3">Uncharacterized protein</fullName>
    </submittedName>
</protein>
<sequence length="178" mass="19450">MSPFQSLKEIPYPTEDGIRIFHTTSQAIYDEWCLSDHSFCDMTPATLKSLDTLPHSCPGRKPSNQIPPSVRVTTAEQQHNGYGGAILAVFSTVVLIFLLLLCIKWCFCLTSPTSATGEDDSKHQGQNGDTDYVHLEDLSGAEPGARSRPADTERDPLLVRPAPAIIASSRGQNGQKNH</sequence>
<feature type="region of interest" description="Disordered" evidence="1">
    <location>
        <begin position="114"/>
        <end position="178"/>
    </location>
</feature>
<comment type="caution">
    <text evidence="3">The sequence shown here is derived from an EMBL/GenBank/DDBJ whole genome shotgun (WGS) entry which is preliminary data.</text>
</comment>
<keyword evidence="2" id="KW-0812">Transmembrane</keyword>
<dbReference type="AlphaFoldDB" id="A0AA40BB29"/>
<feature type="compositionally biased region" description="Polar residues" evidence="1">
    <location>
        <begin position="169"/>
        <end position="178"/>
    </location>
</feature>
<reference evidence="3" key="1">
    <citation type="submission" date="2023-06" db="EMBL/GenBank/DDBJ databases">
        <title>Genome-scale phylogeny and comparative genomics of the fungal order Sordariales.</title>
        <authorList>
            <consortium name="Lawrence Berkeley National Laboratory"/>
            <person name="Hensen N."/>
            <person name="Bonometti L."/>
            <person name="Westerberg I."/>
            <person name="Brannstrom I.O."/>
            <person name="Guillou S."/>
            <person name="Cros-Aarteil S."/>
            <person name="Calhoun S."/>
            <person name="Haridas S."/>
            <person name="Kuo A."/>
            <person name="Mondo S."/>
            <person name="Pangilinan J."/>
            <person name="Riley R."/>
            <person name="Labutti K."/>
            <person name="Andreopoulos B."/>
            <person name="Lipzen A."/>
            <person name="Chen C."/>
            <person name="Yanf M."/>
            <person name="Daum C."/>
            <person name="Ng V."/>
            <person name="Clum A."/>
            <person name="Steindorff A."/>
            <person name="Ohm R."/>
            <person name="Martin F."/>
            <person name="Silar P."/>
            <person name="Natvig D."/>
            <person name="Lalanne C."/>
            <person name="Gautier V."/>
            <person name="Ament-Velasquez S.L."/>
            <person name="Kruys A."/>
            <person name="Hutchinson M.I."/>
            <person name="Powell A.J."/>
            <person name="Barry K."/>
            <person name="Miller A.N."/>
            <person name="Grigoriev I.V."/>
            <person name="Debuchy R."/>
            <person name="Gladieux P."/>
            <person name="Thoren M.H."/>
            <person name="Johannesson H."/>
        </authorList>
    </citation>
    <scope>NUCLEOTIDE SEQUENCE</scope>
    <source>
        <strain evidence="3">SMH4607-1</strain>
    </source>
</reference>
<keyword evidence="2" id="KW-0472">Membrane</keyword>
<feature type="transmembrane region" description="Helical" evidence="2">
    <location>
        <begin position="81"/>
        <end position="101"/>
    </location>
</feature>
<accession>A0AA40BB29</accession>
<organism evidence="3 4">
    <name type="scientific">Lasiosphaeris hirsuta</name>
    <dbReference type="NCBI Taxonomy" id="260670"/>
    <lineage>
        <taxon>Eukaryota</taxon>
        <taxon>Fungi</taxon>
        <taxon>Dikarya</taxon>
        <taxon>Ascomycota</taxon>
        <taxon>Pezizomycotina</taxon>
        <taxon>Sordariomycetes</taxon>
        <taxon>Sordariomycetidae</taxon>
        <taxon>Sordariales</taxon>
        <taxon>Lasiosphaeriaceae</taxon>
        <taxon>Lasiosphaeris</taxon>
    </lineage>
</organism>
<gene>
    <name evidence="3" type="ORF">B0H67DRAFT_548754</name>
</gene>